<evidence type="ECO:0000256" key="1">
    <source>
        <dbReference type="SAM" id="MobiDB-lite"/>
    </source>
</evidence>
<feature type="compositionally biased region" description="Polar residues" evidence="1">
    <location>
        <begin position="8"/>
        <end position="20"/>
    </location>
</feature>
<keyword evidence="3" id="KW-1185">Reference proteome</keyword>
<dbReference type="Proteomes" id="UP001165190">
    <property type="component" value="Unassembled WGS sequence"/>
</dbReference>
<comment type="caution">
    <text evidence="2">The sequence shown here is derived from an EMBL/GenBank/DDBJ whole genome shotgun (WGS) entry which is preliminary data.</text>
</comment>
<reference evidence="2" key="1">
    <citation type="submission" date="2023-05" db="EMBL/GenBank/DDBJ databases">
        <title>Genome and transcriptome analyses reveal genes involved in the formation of fine ridges on petal epidermal cells in Hibiscus trionum.</title>
        <authorList>
            <person name="Koshimizu S."/>
            <person name="Masuda S."/>
            <person name="Ishii T."/>
            <person name="Shirasu K."/>
            <person name="Hoshino A."/>
            <person name="Arita M."/>
        </authorList>
    </citation>
    <scope>NUCLEOTIDE SEQUENCE</scope>
    <source>
        <strain evidence="2">Hamamatsu line</strain>
    </source>
</reference>
<organism evidence="2 3">
    <name type="scientific">Hibiscus trionum</name>
    <name type="common">Flower of an hour</name>
    <dbReference type="NCBI Taxonomy" id="183268"/>
    <lineage>
        <taxon>Eukaryota</taxon>
        <taxon>Viridiplantae</taxon>
        <taxon>Streptophyta</taxon>
        <taxon>Embryophyta</taxon>
        <taxon>Tracheophyta</taxon>
        <taxon>Spermatophyta</taxon>
        <taxon>Magnoliopsida</taxon>
        <taxon>eudicotyledons</taxon>
        <taxon>Gunneridae</taxon>
        <taxon>Pentapetalae</taxon>
        <taxon>rosids</taxon>
        <taxon>malvids</taxon>
        <taxon>Malvales</taxon>
        <taxon>Malvaceae</taxon>
        <taxon>Malvoideae</taxon>
        <taxon>Hibiscus</taxon>
    </lineage>
</organism>
<protein>
    <submittedName>
        <fullName evidence="2">Uncharacterized protein</fullName>
    </submittedName>
</protein>
<dbReference type="EMBL" id="BSYR01000045">
    <property type="protein sequence ID" value="GMJ06443.1"/>
    <property type="molecule type" value="Genomic_DNA"/>
</dbReference>
<name>A0A9W7MJ39_HIBTR</name>
<feature type="region of interest" description="Disordered" evidence="1">
    <location>
        <begin position="1"/>
        <end position="53"/>
    </location>
</feature>
<evidence type="ECO:0000313" key="3">
    <source>
        <dbReference type="Proteomes" id="UP001165190"/>
    </source>
</evidence>
<evidence type="ECO:0000313" key="2">
    <source>
        <dbReference type="EMBL" id="GMJ06443.1"/>
    </source>
</evidence>
<proteinExistence type="predicted"/>
<sequence length="170" mass="19160">MAKKDEAGTTSKGTEAQVTDKNSEKKRAASKDQLTTLEDKTERLETRAKESVESLDAVNDRLEKFKTEVGPLRDKVAEEVGKLLDEAYERLNRQDISLQITMEATRGELLGEIKKLSAELSLYKNAVLTGMVDQTVGTNPRIDVPKSKEFKGARDAQEMDNFVWNLENYF</sequence>
<feature type="compositionally biased region" description="Basic and acidic residues" evidence="1">
    <location>
        <begin position="37"/>
        <end position="53"/>
    </location>
</feature>
<gene>
    <name evidence="2" type="ORF">HRI_004313500</name>
</gene>
<feature type="compositionally biased region" description="Basic and acidic residues" evidence="1">
    <location>
        <begin position="21"/>
        <end position="30"/>
    </location>
</feature>
<dbReference type="AlphaFoldDB" id="A0A9W7MJ39"/>
<dbReference type="OrthoDB" id="1737947at2759"/>
<accession>A0A9W7MJ39</accession>